<gene>
    <name evidence="1" type="ORF">O6H91_15G009000</name>
</gene>
<dbReference type="EMBL" id="CM055106">
    <property type="protein sequence ID" value="KAJ7528583.1"/>
    <property type="molecule type" value="Genomic_DNA"/>
</dbReference>
<dbReference type="Proteomes" id="UP001162992">
    <property type="component" value="Chromosome 15"/>
</dbReference>
<reference evidence="2" key="1">
    <citation type="journal article" date="2024" name="Proc. Natl. Acad. Sci. U.S.A.">
        <title>Extraordinary preservation of gene collinearity over three hundred million years revealed in homosporous lycophytes.</title>
        <authorList>
            <person name="Li C."/>
            <person name="Wickell D."/>
            <person name="Kuo L.Y."/>
            <person name="Chen X."/>
            <person name="Nie B."/>
            <person name="Liao X."/>
            <person name="Peng D."/>
            <person name="Ji J."/>
            <person name="Jenkins J."/>
            <person name="Williams M."/>
            <person name="Shu S."/>
            <person name="Plott C."/>
            <person name="Barry K."/>
            <person name="Rajasekar S."/>
            <person name="Grimwood J."/>
            <person name="Han X."/>
            <person name="Sun S."/>
            <person name="Hou Z."/>
            <person name="He W."/>
            <person name="Dai G."/>
            <person name="Sun C."/>
            <person name="Schmutz J."/>
            <person name="Leebens-Mack J.H."/>
            <person name="Li F.W."/>
            <person name="Wang L."/>
        </authorList>
    </citation>
    <scope>NUCLEOTIDE SEQUENCE [LARGE SCALE GENOMIC DNA]</scope>
    <source>
        <strain evidence="2">cv. PW_Plant_1</strain>
    </source>
</reference>
<sequence>MNKFNQPQHHVLKYRRSRKAVRKRLQSPHSSLKLSHKPPVAPISGKRQRKLQKQWRRAQKEALETGLVTMQEIEMLAVDNLASSGQDTEVVKKKTSHQGKHRFHMKKQKRFSLKQTTTKGKDKKMVEPTTEDPMIE</sequence>
<organism evidence="1 2">
    <name type="scientific">Diphasiastrum complanatum</name>
    <name type="common">Issler's clubmoss</name>
    <name type="synonym">Lycopodium complanatum</name>
    <dbReference type="NCBI Taxonomy" id="34168"/>
    <lineage>
        <taxon>Eukaryota</taxon>
        <taxon>Viridiplantae</taxon>
        <taxon>Streptophyta</taxon>
        <taxon>Embryophyta</taxon>
        <taxon>Tracheophyta</taxon>
        <taxon>Lycopodiopsida</taxon>
        <taxon>Lycopodiales</taxon>
        <taxon>Lycopodiaceae</taxon>
        <taxon>Lycopodioideae</taxon>
        <taxon>Diphasiastrum</taxon>
    </lineage>
</organism>
<protein>
    <submittedName>
        <fullName evidence="1">Uncharacterized protein</fullName>
    </submittedName>
</protein>
<accession>A0ACC2BFH8</accession>
<comment type="caution">
    <text evidence="1">The sequence shown here is derived from an EMBL/GenBank/DDBJ whole genome shotgun (WGS) entry which is preliminary data.</text>
</comment>
<name>A0ACC2BFH8_DIPCM</name>
<evidence type="ECO:0000313" key="2">
    <source>
        <dbReference type="Proteomes" id="UP001162992"/>
    </source>
</evidence>
<proteinExistence type="predicted"/>
<evidence type="ECO:0000313" key="1">
    <source>
        <dbReference type="EMBL" id="KAJ7528583.1"/>
    </source>
</evidence>
<keyword evidence="2" id="KW-1185">Reference proteome</keyword>